<dbReference type="GO" id="GO:0015171">
    <property type="term" value="F:amino acid transmembrane transporter activity"/>
    <property type="evidence" value="ECO:0007669"/>
    <property type="project" value="TreeGrafter"/>
</dbReference>
<keyword evidence="4" id="KW-0813">Transport</keyword>
<feature type="transmembrane region" description="Helical" evidence="7">
    <location>
        <begin position="215"/>
        <end position="233"/>
    </location>
</feature>
<gene>
    <name evidence="8" type="primary">rhtb1</name>
    <name evidence="8" type="ORF">BN437_2250</name>
</gene>
<evidence type="ECO:0000313" key="8">
    <source>
        <dbReference type="EMBL" id="CCO94173.1"/>
    </source>
</evidence>
<dbReference type="Pfam" id="PF01810">
    <property type="entry name" value="LysE"/>
    <property type="match status" value="1"/>
</dbReference>
<evidence type="ECO:0000256" key="5">
    <source>
        <dbReference type="ARBA" id="ARBA00022989"/>
    </source>
</evidence>
<dbReference type="PANTHER" id="PTHR30086:SF20">
    <property type="entry name" value="ARGININE EXPORTER PROTEIN ARGO-RELATED"/>
    <property type="match status" value="1"/>
</dbReference>
<organism evidence="8 9">
    <name type="scientific">Erwinia amylovora NBRC 12687 = CFBP 1232</name>
    <dbReference type="NCBI Taxonomy" id="1219359"/>
    <lineage>
        <taxon>Bacteria</taxon>
        <taxon>Pseudomonadati</taxon>
        <taxon>Pseudomonadota</taxon>
        <taxon>Gammaproteobacteria</taxon>
        <taxon>Enterobacterales</taxon>
        <taxon>Erwiniaceae</taxon>
        <taxon>Erwinia</taxon>
    </lineage>
</organism>
<comment type="subcellular location">
    <subcellularLocation>
        <location evidence="1">Cell membrane</location>
        <topology evidence="1">Multi-pass membrane protein</topology>
    </subcellularLocation>
</comment>
<dbReference type="PANTHER" id="PTHR30086">
    <property type="entry name" value="ARGININE EXPORTER PROTEIN ARGO"/>
    <property type="match status" value="1"/>
</dbReference>
<keyword evidence="6 7" id="KW-0472">Membrane</keyword>
<evidence type="ECO:0000256" key="6">
    <source>
        <dbReference type="ARBA" id="ARBA00023136"/>
    </source>
</evidence>
<protein>
    <submittedName>
        <fullName evidence="8">RhtB family transporter</fullName>
    </submittedName>
</protein>
<keyword evidence="4" id="KW-0029">Amino-acid transport</keyword>
<sequence>MQDMPVTFDQTATGSGLIFVVGAGDFSAPHLNFSHMDLNLVGFIPALLPVALSPGASFTLMMNSALARGPRGLLNTLAGTALGIYTHALLIGFGMTAVLVSSPAAYGLLKIVSIAWLLWLGSQLILSGCKAHNTESASAVAVTLQGAWLANVLNPKAIMFYLTVVTQFAGSDGGMAHYLLLASVHIMVMTVWLVGISYALVFSARKANSLMLKKYVNIAGGIMLIFFSLFSLFH</sequence>
<dbReference type="Proteomes" id="UP000013111">
    <property type="component" value="Unassembled WGS sequence"/>
</dbReference>
<dbReference type="AlphaFoldDB" id="A0A831A2D6"/>
<feature type="transmembrane region" description="Helical" evidence="7">
    <location>
        <begin position="104"/>
        <end position="126"/>
    </location>
</feature>
<feature type="transmembrane region" description="Helical" evidence="7">
    <location>
        <begin position="73"/>
        <end position="98"/>
    </location>
</feature>
<evidence type="ECO:0000256" key="2">
    <source>
        <dbReference type="ARBA" id="ARBA00022475"/>
    </source>
</evidence>
<evidence type="ECO:0000313" key="9">
    <source>
        <dbReference type="Proteomes" id="UP000013111"/>
    </source>
</evidence>
<reference evidence="8 9" key="1">
    <citation type="submission" date="2012-11" db="EMBL/GenBank/DDBJ databases">
        <authorList>
            <person name="Linke B."/>
        </authorList>
    </citation>
    <scope>NUCLEOTIDE SEQUENCE [LARGE SCALE GENOMIC DNA]</scope>
    <source>
        <strain evidence="9">CFBP 1232</strain>
    </source>
</reference>
<evidence type="ECO:0000256" key="3">
    <source>
        <dbReference type="ARBA" id="ARBA00022692"/>
    </source>
</evidence>
<keyword evidence="2" id="KW-1003">Cell membrane</keyword>
<evidence type="ECO:0000256" key="4">
    <source>
        <dbReference type="ARBA" id="ARBA00022970"/>
    </source>
</evidence>
<keyword evidence="5 7" id="KW-1133">Transmembrane helix</keyword>
<evidence type="ECO:0000256" key="1">
    <source>
        <dbReference type="ARBA" id="ARBA00004651"/>
    </source>
</evidence>
<comment type="caution">
    <text evidence="8">The sequence shown here is derived from an EMBL/GenBank/DDBJ whole genome shotgun (WGS) entry which is preliminary data.</text>
</comment>
<keyword evidence="3 7" id="KW-0812">Transmembrane</keyword>
<dbReference type="GO" id="GO:0005886">
    <property type="term" value="C:plasma membrane"/>
    <property type="evidence" value="ECO:0007669"/>
    <property type="project" value="UniProtKB-SubCell"/>
</dbReference>
<feature type="transmembrane region" description="Helical" evidence="7">
    <location>
        <begin position="178"/>
        <end position="203"/>
    </location>
</feature>
<name>A0A831A2D6_ERWAM</name>
<accession>A0A831A2D6</accession>
<feature type="transmembrane region" description="Helical" evidence="7">
    <location>
        <begin position="40"/>
        <end position="61"/>
    </location>
</feature>
<proteinExistence type="predicted"/>
<dbReference type="EMBL" id="CAPB01000023">
    <property type="protein sequence ID" value="CCO94173.1"/>
    <property type="molecule type" value="Genomic_DNA"/>
</dbReference>
<evidence type="ECO:0000256" key="7">
    <source>
        <dbReference type="SAM" id="Phobius"/>
    </source>
</evidence>
<reference evidence="8 9" key="2">
    <citation type="submission" date="2013-04" db="EMBL/GenBank/DDBJ databases">
        <title>Comparative genomics of 12 strains of Erwinia amylovora identifies a pan-genome with a large conserved core and provides insights into host specificity.</title>
        <authorList>
            <person name="Mann R.A."/>
            <person name="Smits T.H.M."/>
            <person name="Buehlmann A."/>
            <person name="Blom J."/>
            <person name="Goesmann A."/>
            <person name="Frey J.E."/>
            <person name="Plummer K.M."/>
            <person name="Beer S.V."/>
            <person name="Luck J."/>
            <person name="Duffy B."/>
            <person name="Rodoni B."/>
        </authorList>
    </citation>
    <scope>NUCLEOTIDE SEQUENCE [LARGE SCALE GENOMIC DNA]</scope>
    <source>
        <strain evidence="9">CFBP 1232</strain>
    </source>
</reference>
<dbReference type="InterPro" id="IPR001123">
    <property type="entry name" value="LeuE-type"/>
</dbReference>